<dbReference type="STRING" id="472963.BKP45_19755"/>
<dbReference type="InterPro" id="IPR004410">
    <property type="entry name" value="Malonyl_CoA-ACP_transAc_FabD"/>
</dbReference>
<dbReference type="InterPro" id="IPR014043">
    <property type="entry name" value="Acyl_transferase_dom"/>
</dbReference>
<dbReference type="PANTHER" id="PTHR42681:SF1">
    <property type="entry name" value="MALONYL-COA-ACYL CARRIER PROTEIN TRANSACYLASE, MITOCHONDRIAL"/>
    <property type="match status" value="1"/>
</dbReference>
<dbReference type="SUPFAM" id="SSF55048">
    <property type="entry name" value="Probable ACP-binding domain of malonyl-CoA ACP transacylase"/>
    <property type="match status" value="1"/>
</dbReference>
<dbReference type="RefSeq" id="WP_071390881.1">
    <property type="nucleotide sequence ID" value="NZ_MLQS01000031.1"/>
</dbReference>
<gene>
    <name evidence="7" type="ORF">BKP45_19755</name>
</gene>
<dbReference type="Gene3D" id="3.30.70.250">
    <property type="entry name" value="Malonyl-CoA ACP transacylase, ACP-binding"/>
    <property type="match status" value="1"/>
</dbReference>
<evidence type="ECO:0000256" key="4">
    <source>
        <dbReference type="PIRNR" id="PIRNR000446"/>
    </source>
</evidence>
<keyword evidence="1 4" id="KW-0808">Transferase</keyword>
<dbReference type="NCBIfam" id="TIGR00128">
    <property type="entry name" value="fabD"/>
    <property type="match status" value="1"/>
</dbReference>
<dbReference type="Proteomes" id="UP000180057">
    <property type="component" value="Unassembled WGS sequence"/>
</dbReference>
<comment type="catalytic activity">
    <reaction evidence="3 4">
        <text>holo-[ACP] + malonyl-CoA = malonyl-[ACP] + CoA</text>
        <dbReference type="Rhea" id="RHEA:41792"/>
        <dbReference type="Rhea" id="RHEA-COMP:9623"/>
        <dbReference type="Rhea" id="RHEA-COMP:9685"/>
        <dbReference type="ChEBI" id="CHEBI:57287"/>
        <dbReference type="ChEBI" id="CHEBI:57384"/>
        <dbReference type="ChEBI" id="CHEBI:64479"/>
        <dbReference type="ChEBI" id="CHEBI:78449"/>
        <dbReference type="EC" id="2.3.1.39"/>
    </reaction>
</comment>
<accession>A0A1S2LZW9</accession>
<dbReference type="PIRSF" id="PIRSF000446">
    <property type="entry name" value="Mct"/>
    <property type="match status" value="1"/>
</dbReference>
<dbReference type="EMBL" id="MLQS01000031">
    <property type="protein sequence ID" value="OIJ17800.1"/>
    <property type="molecule type" value="Genomic_DNA"/>
</dbReference>
<evidence type="ECO:0000256" key="5">
    <source>
        <dbReference type="PIRSR" id="PIRSR000446-1"/>
    </source>
</evidence>
<feature type="domain" description="Malonyl-CoA:ACP transacylase (MAT)" evidence="6">
    <location>
        <begin position="7"/>
        <end position="302"/>
    </location>
</feature>
<dbReference type="EC" id="2.3.1.39" evidence="4"/>
<dbReference type="GO" id="GO:0005829">
    <property type="term" value="C:cytosol"/>
    <property type="evidence" value="ECO:0007669"/>
    <property type="project" value="TreeGrafter"/>
</dbReference>
<dbReference type="InterPro" id="IPR050858">
    <property type="entry name" value="Mal-CoA-ACP_Trans/PKS_FabD"/>
</dbReference>
<organism evidence="7 8">
    <name type="scientific">Anaerobacillus alkalidiazotrophicus</name>
    <dbReference type="NCBI Taxonomy" id="472963"/>
    <lineage>
        <taxon>Bacteria</taxon>
        <taxon>Bacillati</taxon>
        <taxon>Bacillota</taxon>
        <taxon>Bacilli</taxon>
        <taxon>Bacillales</taxon>
        <taxon>Bacillaceae</taxon>
        <taxon>Anaerobacillus</taxon>
    </lineage>
</organism>
<dbReference type="InterPro" id="IPR024925">
    <property type="entry name" value="Malonyl_CoA-ACP_transAc"/>
</dbReference>
<dbReference type="InterPro" id="IPR016035">
    <property type="entry name" value="Acyl_Trfase/lysoPLipase"/>
</dbReference>
<dbReference type="PANTHER" id="PTHR42681">
    <property type="entry name" value="MALONYL-COA-ACYL CARRIER PROTEIN TRANSACYLASE, MITOCHONDRIAL"/>
    <property type="match status" value="1"/>
</dbReference>
<evidence type="ECO:0000313" key="7">
    <source>
        <dbReference type="EMBL" id="OIJ17800.1"/>
    </source>
</evidence>
<feature type="active site" evidence="5">
    <location>
        <position position="201"/>
    </location>
</feature>
<dbReference type="Gene3D" id="3.40.366.10">
    <property type="entry name" value="Malonyl-Coenzyme A Acyl Carrier Protein, domain 2"/>
    <property type="match status" value="1"/>
</dbReference>
<reference evidence="7 8" key="1">
    <citation type="submission" date="2016-10" db="EMBL/GenBank/DDBJ databases">
        <title>Draft genome sequences of four alkaliphilic bacteria belonging to the Anaerobacillus genus.</title>
        <authorList>
            <person name="Bassil N.M."/>
            <person name="Lloyd J.R."/>
        </authorList>
    </citation>
    <scope>NUCLEOTIDE SEQUENCE [LARGE SCALE GENOMIC DNA]</scope>
    <source>
        <strain evidence="7 8">DSM 22531</strain>
    </source>
</reference>
<dbReference type="AlphaFoldDB" id="A0A1S2LZW9"/>
<evidence type="ECO:0000256" key="3">
    <source>
        <dbReference type="ARBA" id="ARBA00048462"/>
    </source>
</evidence>
<evidence type="ECO:0000256" key="1">
    <source>
        <dbReference type="ARBA" id="ARBA00022679"/>
    </source>
</evidence>
<keyword evidence="8" id="KW-1185">Reference proteome</keyword>
<feature type="active site" evidence="5">
    <location>
        <position position="91"/>
    </location>
</feature>
<evidence type="ECO:0000256" key="2">
    <source>
        <dbReference type="ARBA" id="ARBA00023315"/>
    </source>
</evidence>
<dbReference type="InterPro" id="IPR001227">
    <property type="entry name" value="Ac_transferase_dom_sf"/>
</dbReference>
<dbReference type="GO" id="GO:0004314">
    <property type="term" value="F:[acyl-carrier-protein] S-malonyltransferase activity"/>
    <property type="evidence" value="ECO:0007669"/>
    <property type="project" value="UniProtKB-EC"/>
</dbReference>
<proteinExistence type="inferred from homology"/>
<dbReference type="FunFam" id="3.30.70.250:FF:000001">
    <property type="entry name" value="Malonyl CoA-acyl carrier protein transacylase"/>
    <property type="match status" value="1"/>
</dbReference>
<dbReference type="Pfam" id="PF00698">
    <property type="entry name" value="Acyl_transf_1"/>
    <property type="match status" value="1"/>
</dbReference>
<dbReference type="OrthoDB" id="9805460at2"/>
<keyword evidence="2 4" id="KW-0012">Acyltransferase</keyword>
<dbReference type="InterPro" id="IPR016036">
    <property type="entry name" value="Malonyl_transacylase_ACP-bd"/>
</dbReference>
<name>A0A1S2LZW9_9BACI</name>
<sequence>MGKIAFLFPGQGSQSVGMGKTFAEENEAVSAIFKRADTRLETELTKLIFEGPEAELTITTNTQPALLTTSIAMLEAFRIADIQPDYVAGHSLGEYSALVCAQALSFEDAVYAVRMRGSFMEDAVPEGQGAMAAILGIERSLLKEITDEVTLKGQPVELANLNCPGQIVISGSKEAVEEASLIAKEKGARRAIPLSVSGPFHSSLMKPAADKLAEVLNNININDALVPVIANVTASEVRSGEEIKQKLVQQVYSPVLWEDTVNYLLDQDVDTFIEIGPGNVLSGLVKKINRKVRVFSVNDRESLEKTVETIKGGNA</sequence>
<dbReference type="GO" id="GO:0006633">
    <property type="term" value="P:fatty acid biosynthetic process"/>
    <property type="evidence" value="ECO:0007669"/>
    <property type="project" value="TreeGrafter"/>
</dbReference>
<evidence type="ECO:0000259" key="6">
    <source>
        <dbReference type="SMART" id="SM00827"/>
    </source>
</evidence>
<comment type="caution">
    <text evidence="7">The sequence shown here is derived from an EMBL/GenBank/DDBJ whole genome shotgun (WGS) entry which is preliminary data.</text>
</comment>
<comment type="similarity">
    <text evidence="4">Belongs to the fabD family.</text>
</comment>
<protein>
    <recommendedName>
        <fullName evidence="4">Malonyl CoA-acyl carrier protein transacylase</fullName>
        <ecNumber evidence="4">2.3.1.39</ecNumber>
    </recommendedName>
</protein>
<evidence type="ECO:0000313" key="8">
    <source>
        <dbReference type="Proteomes" id="UP000180057"/>
    </source>
</evidence>
<dbReference type="SMART" id="SM00827">
    <property type="entry name" value="PKS_AT"/>
    <property type="match status" value="1"/>
</dbReference>
<dbReference type="SUPFAM" id="SSF52151">
    <property type="entry name" value="FabD/lysophospholipase-like"/>
    <property type="match status" value="1"/>
</dbReference>